<reference evidence="1 2" key="1">
    <citation type="submission" date="2021-04" db="EMBL/GenBank/DDBJ databases">
        <title>Novel species identification of genus Shewanella.</title>
        <authorList>
            <person name="Liu G."/>
        </authorList>
    </citation>
    <scope>NUCLEOTIDE SEQUENCE [LARGE SCALE GENOMIC DNA]</scope>
    <source>
        <strain evidence="1 2">FJAT-54481</strain>
    </source>
</reference>
<dbReference type="EMBL" id="CP073587">
    <property type="protein sequence ID" value="QUN05752.1"/>
    <property type="molecule type" value="Genomic_DNA"/>
</dbReference>
<accession>A0ABX7YSW2</accession>
<proteinExistence type="predicted"/>
<dbReference type="RefSeq" id="WP_212594778.1">
    <property type="nucleotide sequence ID" value="NZ_CP073587.1"/>
</dbReference>
<sequence>MGKLKSRIHTQHQLNFPGDYSCEAVAFFNREILVLRLWDQQSSQPVLQFRQAADLQLRLSLPLAEYDGSQTFCRWGDGLALLGKSGLWFWPSIAEQEAEFYPLHNSEVLQQQLHGQQYQFTPLQIVPLDEQQLLLRMSGANNRSGRAISWLFVNEDGNSHIVNRYKEMNDAEILQLAELHQAAPELIALAVSDDTIWCLCSPQLSGKQQSPAANLLIPYQYALPNTLLGSLSKLLGAGQRRELLLQANLQQLPAGKARFSEDHHWLWLQPKGKSHFDCYAVGNSSSCHQISLTPLQNLGDINKRQASLSFWDDTLFLVHNGVQLNLCEVLPVAAT</sequence>
<keyword evidence="2" id="KW-1185">Reference proteome</keyword>
<gene>
    <name evidence="1" type="ORF">KDN34_16480</name>
</gene>
<name>A0ABX7YSW2_9GAMM</name>
<protein>
    <recommendedName>
        <fullName evidence="3">Aldose 1-epimerase</fullName>
    </recommendedName>
</protein>
<dbReference type="Proteomes" id="UP000679575">
    <property type="component" value="Chromosome"/>
</dbReference>
<organism evidence="1 2">
    <name type="scientific">Shewanella yunxiaonensis</name>
    <dbReference type="NCBI Taxonomy" id="2829809"/>
    <lineage>
        <taxon>Bacteria</taxon>
        <taxon>Pseudomonadati</taxon>
        <taxon>Pseudomonadota</taxon>
        <taxon>Gammaproteobacteria</taxon>
        <taxon>Alteromonadales</taxon>
        <taxon>Shewanellaceae</taxon>
        <taxon>Shewanella</taxon>
    </lineage>
</organism>
<evidence type="ECO:0008006" key="3">
    <source>
        <dbReference type="Google" id="ProtNLM"/>
    </source>
</evidence>
<evidence type="ECO:0000313" key="1">
    <source>
        <dbReference type="EMBL" id="QUN05752.1"/>
    </source>
</evidence>
<evidence type="ECO:0000313" key="2">
    <source>
        <dbReference type="Proteomes" id="UP000679575"/>
    </source>
</evidence>